<keyword evidence="9" id="KW-1185">Reference proteome</keyword>
<dbReference type="Proteomes" id="UP000803844">
    <property type="component" value="Unassembled WGS sequence"/>
</dbReference>
<evidence type="ECO:0000256" key="2">
    <source>
        <dbReference type="ARBA" id="ARBA00022692"/>
    </source>
</evidence>
<dbReference type="AlphaFoldDB" id="A0A9P4Y5F3"/>
<evidence type="ECO:0000256" key="6">
    <source>
        <dbReference type="ARBA" id="ARBA00023180"/>
    </source>
</evidence>
<dbReference type="RefSeq" id="XP_040777416.1">
    <property type="nucleotide sequence ID" value="XM_040925202.1"/>
</dbReference>
<evidence type="ECO:0000256" key="1">
    <source>
        <dbReference type="ARBA" id="ARBA00004167"/>
    </source>
</evidence>
<dbReference type="OrthoDB" id="2019572at2759"/>
<dbReference type="EMBL" id="MU032347">
    <property type="protein sequence ID" value="KAF3766455.1"/>
    <property type="molecule type" value="Genomic_DNA"/>
</dbReference>
<comment type="caution">
    <text evidence="8">The sequence shown here is derived from an EMBL/GenBank/DDBJ whole genome shotgun (WGS) entry which is preliminary data.</text>
</comment>
<keyword evidence="4" id="KW-1133">Transmembrane helix</keyword>
<name>A0A9P4Y5F3_CRYP1</name>
<dbReference type="Pfam" id="PF01822">
    <property type="entry name" value="WSC"/>
    <property type="match status" value="1"/>
</dbReference>
<dbReference type="PANTHER" id="PTHR24269:SF16">
    <property type="entry name" value="PROTEIN SLG1"/>
    <property type="match status" value="1"/>
</dbReference>
<keyword evidence="5" id="KW-0472">Membrane</keyword>
<accession>A0A9P4Y5F3</accession>
<proteinExistence type="predicted"/>
<dbReference type="InterPro" id="IPR051836">
    <property type="entry name" value="Kremen_rcpt"/>
</dbReference>
<dbReference type="GeneID" id="63842331"/>
<evidence type="ECO:0000313" key="9">
    <source>
        <dbReference type="Proteomes" id="UP000803844"/>
    </source>
</evidence>
<evidence type="ECO:0000256" key="3">
    <source>
        <dbReference type="ARBA" id="ARBA00022729"/>
    </source>
</evidence>
<reference evidence="8" key="1">
    <citation type="journal article" date="2020" name="Phytopathology">
        <title>Genome sequence of the chestnut blight fungus Cryphonectria parasitica EP155: A fundamental resource for an archetypical invasive plant pathogen.</title>
        <authorList>
            <person name="Crouch J.A."/>
            <person name="Dawe A."/>
            <person name="Aerts A."/>
            <person name="Barry K."/>
            <person name="Churchill A.C.L."/>
            <person name="Grimwood J."/>
            <person name="Hillman B."/>
            <person name="Milgroom M.G."/>
            <person name="Pangilinan J."/>
            <person name="Smith M."/>
            <person name="Salamov A."/>
            <person name="Schmutz J."/>
            <person name="Yadav J."/>
            <person name="Grigoriev I.V."/>
            <person name="Nuss D."/>
        </authorList>
    </citation>
    <scope>NUCLEOTIDE SEQUENCE</scope>
    <source>
        <strain evidence="8">EP155</strain>
    </source>
</reference>
<dbReference type="SMART" id="SM00321">
    <property type="entry name" value="WSC"/>
    <property type="match status" value="1"/>
</dbReference>
<dbReference type="PANTHER" id="PTHR24269">
    <property type="entry name" value="KREMEN PROTEIN"/>
    <property type="match status" value="1"/>
</dbReference>
<keyword evidence="2" id="KW-0812">Transmembrane</keyword>
<evidence type="ECO:0000259" key="7">
    <source>
        <dbReference type="PROSITE" id="PS51212"/>
    </source>
</evidence>
<evidence type="ECO:0000256" key="4">
    <source>
        <dbReference type="ARBA" id="ARBA00022989"/>
    </source>
</evidence>
<protein>
    <recommendedName>
        <fullName evidence="7">WSC domain-containing protein</fullName>
    </recommendedName>
</protein>
<dbReference type="GO" id="GO:0005886">
    <property type="term" value="C:plasma membrane"/>
    <property type="evidence" value="ECO:0007669"/>
    <property type="project" value="TreeGrafter"/>
</dbReference>
<comment type="subcellular location">
    <subcellularLocation>
        <location evidence="1">Membrane</location>
        <topology evidence="1">Single-pass membrane protein</topology>
    </subcellularLocation>
</comment>
<keyword evidence="6" id="KW-0325">Glycoprotein</keyword>
<sequence length="223" mass="23969">MTKRTVDPPNTGIVPTVPEMPIPSNVGNYHFAGCFSHVDPLQHVFTGQHRQSQIKMSVSLCATVCRDTKSPMMGLEASSTCYCGTALESCWMSETLVGNCDMPCSGNSLQMCGGDFYTQIYISGDAGGQDLDPICTPLVPDIPSGVSTTSIVSVTRPPPSTAHSTSVARGDGTTSLIQIDKFSYANCSYIKRIVIITQSWITNLNGHFNHVHKLTPNAPPILE</sequence>
<gene>
    <name evidence="8" type="ORF">M406DRAFT_68795</name>
</gene>
<organism evidence="8 9">
    <name type="scientific">Cryphonectria parasitica (strain ATCC 38755 / EP155)</name>
    <dbReference type="NCBI Taxonomy" id="660469"/>
    <lineage>
        <taxon>Eukaryota</taxon>
        <taxon>Fungi</taxon>
        <taxon>Dikarya</taxon>
        <taxon>Ascomycota</taxon>
        <taxon>Pezizomycotina</taxon>
        <taxon>Sordariomycetes</taxon>
        <taxon>Sordariomycetidae</taxon>
        <taxon>Diaporthales</taxon>
        <taxon>Cryphonectriaceae</taxon>
        <taxon>Cryphonectria-Endothia species complex</taxon>
        <taxon>Cryphonectria</taxon>
    </lineage>
</organism>
<evidence type="ECO:0000256" key="5">
    <source>
        <dbReference type="ARBA" id="ARBA00023136"/>
    </source>
</evidence>
<dbReference type="InterPro" id="IPR002889">
    <property type="entry name" value="WSC_carb-bd"/>
</dbReference>
<dbReference type="PROSITE" id="PS51212">
    <property type="entry name" value="WSC"/>
    <property type="match status" value="1"/>
</dbReference>
<keyword evidence="3" id="KW-0732">Signal</keyword>
<feature type="domain" description="WSC" evidence="7">
    <location>
        <begin position="28"/>
        <end position="124"/>
    </location>
</feature>
<evidence type="ECO:0000313" key="8">
    <source>
        <dbReference type="EMBL" id="KAF3766455.1"/>
    </source>
</evidence>